<accession>A0ABS6XMT3</accession>
<comment type="caution">
    <text evidence="3">The sequence shown here is derived from an EMBL/GenBank/DDBJ whole genome shotgun (WGS) entry which is preliminary data.</text>
</comment>
<organism evidence="3 4">
    <name type="scientific">Stakelama flava</name>
    <dbReference type="NCBI Taxonomy" id="2860338"/>
    <lineage>
        <taxon>Bacteria</taxon>
        <taxon>Pseudomonadati</taxon>
        <taxon>Pseudomonadota</taxon>
        <taxon>Alphaproteobacteria</taxon>
        <taxon>Sphingomonadales</taxon>
        <taxon>Sphingomonadaceae</taxon>
        <taxon>Stakelama</taxon>
    </lineage>
</organism>
<reference evidence="3 4" key="1">
    <citation type="submission" date="2021-07" db="EMBL/GenBank/DDBJ databases">
        <title>Stakelama flava sp. nov., a novel endophytic bacterium isolated from branch of Kandelia candel.</title>
        <authorList>
            <person name="Tuo L."/>
        </authorList>
    </citation>
    <scope>NUCLEOTIDE SEQUENCE [LARGE SCALE GENOMIC DNA]</scope>
    <source>
        <strain evidence="3 4">CBK3Z-3</strain>
    </source>
</reference>
<keyword evidence="4" id="KW-1185">Reference proteome</keyword>
<dbReference type="EMBL" id="JAHWZX010000010">
    <property type="protein sequence ID" value="MBW4331502.1"/>
    <property type="molecule type" value="Genomic_DNA"/>
</dbReference>
<name>A0ABS6XMT3_9SPHN</name>
<sequence>MNGFIFHTPTQIVILVLVLVAGWLFGLASHPGGRRWKQRYRDLELKTRRYHEERDAELAARDREIAELRAQRDAAMEGTVQTRRPVTDPVIVDPTIREER</sequence>
<dbReference type="Proteomes" id="UP001197214">
    <property type="component" value="Unassembled WGS sequence"/>
</dbReference>
<evidence type="ECO:0000313" key="3">
    <source>
        <dbReference type="EMBL" id="MBW4331502.1"/>
    </source>
</evidence>
<dbReference type="RefSeq" id="WP_219238628.1">
    <property type="nucleotide sequence ID" value="NZ_JAHWZX010000010.1"/>
</dbReference>
<gene>
    <name evidence="3" type="ORF">KY084_11550</name>
</gene>
<evidence type="ECO:0000256" key="2">
    <source>
        <dbReference type="SAM" id="Phobius"/>
    </source>
</evidence>
<keyword evidence="2" id="KW-0472">Membrane</keyword>
<protein>
    <recommendedName>
        <fullName evidence="5">LapA family protein</fullName>
    </recommendedName>
</protein>
<keyword evidence="2" id="KW-0812">Transmembrane</keyword>
<feature type="region of interest" description="Disordered" evidence="1">
    <location>
        <begin position="73"/>
        <end position="100"/>
    </location>
</feature>
<feature type="transmembrane region" description="Helical" evidence="2">
    <location>
        <begin position="12"/>
        <end position="29"/>
    </location>
</feature>
<evidence type="ECO:0000313" key="4">
    <source>
        <dbReference type="Proteomes" id="UP001197214"/>
    </source>
</evidence>
<evidence type="ECO:0000256" key="1">
    <source>
        <dbReference type="SAM" id="MobiDB-lite"/>
    </source>
</evidence>
<keyword evidence="2" id="KW-1133">Transmembrane helix</keyword>
<proteinExistence type="predicted"/>
<evidence type="ECO:0008006" key="5">
    <source>
        <dbReference type="Google" id="ProtNLM"/>
    </source>
</evidence>